<protein>
    <submittedName>
        <fullName evidence="2">Uncharacterized protein</fullName>
    </submittedName>
</protein>
<evidence type="ECO:0000313" key="2">
    <source>
        <dbReference type="EMBL" id="GIM05460.1"/>
    </source>
</evidence>
<organism evidence="2 3">
    <name type="scientific">Volvox reticuliferus</name>
    <dbReference type="NCBI Taxonomy" id="1737510"/>
    <lineage>
        <taxon>Eukaryota</taxon>
        <taxon>Viridiplantae</taxon>
        <taxon>Chlorophyta</taxon>
        <taxon>core chlorophytes</taxon>
        <taxon>Chlorophyceae</taxon>
        <taxon>CS clade</taxon>
        <taxon>Chlamydomonadales</taxon>
        <taxon>Volvocaceae</taxon>
        <taxon>Volvox</taxon>
    </lineage>
</organism>
<gene>
    <name evidence="2" type="ORF">Vretimale_9896</name>
</gene>
<accession>A0A8J4GDL5</accession>
<dbReference type="EMBL" id="BNCQ01000018">
    <property type="protein sequence ID" value="GIM05460.1"/>
    <property type="molecule type" value="Genomic_DNA"/>
</dbReference>
<comment type="caution">
    <text evidence="2">The sequence shown here is derived from an EMBL/GenBank/DDBJ whole genome shotgun (WGS) entry which is preliminary data.</text>
</comment>
<proteinExistence type="predicted"/>
<feature type="compositionally biased region" description="Pro residues" evidence="1">
    <location>
        <begin position="30"/>
        <end position="48"/>
    </location>
</feature>
<feature type="compositionally biased region" description="Basic and acidic residues" evidence="1">
    <location>
        <begin position="17"/>
        <end position="27"/>
    </location>
</feature>
<feature type="region of interest" description="Disordered" evidence="1">
    <location>
        <begin position="1"/>
        <end position="68"/>
    </location>
</feature>
<dbReference type="AlphaFoldDB" id="A0A8J4GDL5"/>
<name>A0A8J4GDL5_9CHLO</name>
<dbReference type="Proteomes" id="UP000722791">
    <property type="component" value="Unassembled WGS sequence"/>
</dbReference>
<sequence length="126" mass="13733">MAALAVGTRRSMAVEPGARKLSPDVREVALPPPAALEVPPPLELPPPSRARSLRRREQGMAAASAKRWRNIHTPLNPVGYEEGLRSQQTYSCGATWYGATLGGPYPHQRACSHPAERTACLAWRAR</sequence>
<reference evidence="2" key="1">
    <citation type="journal article" date="2021" name="Proc. Natl. Acad. Sci. U.S.A.">
        <title>Three genomes in the algal genus Volvox reveal the fate of a haploid sex-determining region after a transition to homothallism.</title>
        <authorList>
            <person name="Yamamoto K."/>
            <person name="Hamaji T."/>
            <person name="Kawai-Toyooka H."/>
            <person name="Matsuzaki R."/>
            <person name="Takahashi F."/>
            <person name="Nishimura Y."/>
            <person name="Kawachi M."/>
            <person name="Noguchi H."/>
            <person name="Minakuchi Y."/>
            <person name="Umen J.G."/>
            <person name="Toyoda A."/>
            <person name="Nozaki H."/>
        </authorList>
    </citation>
    <scope>NUCLEOTIDE SEQUENCE</scope>
    <source>
        <strain evidence="2">NIES-3785</strain>
    </source>
</reference>
<evidence type="ECO:0000256" key="1">
    <source>
        <dbReference type="SAM" id="MobiDB-lite"/>
    </source>
</evidence>
<evidence type="ECO:0000313" key="3">
    <source>
        <dbReference type="Proteomes" id="UP000722791"/>
    </source>
</evidence>